<sequence>MTAGTGSPGISRHLVIWRWIVWLDSGLRVTRHDSGHWVIRHWIVWLDSGHQVTRYDSGHGSSGTGSSGSTAGIESTGLIGSSAGSVHQAGHQAGYRH</sequence>
<evidence type="ECO:0000256" key="1">
    <source>
        <dbReference type="SAM" id="MobiDB-lite"/>
    </source>
</evidence>
<evidence type="ECO:0000313" key="2">
    <source>
        <dbReference type="EMBL" id="CAI9602931.1"/>
    </source>
</evidence>
<protein>
    <submittedName>
        <fullName evidence="2">Uncharacterized protein</fullName>
    </submittedName>
</protein>
<name>A0ABN9G2G8_9NEOB</name>
<gene>
    <name evidence="2" type="ORF">SPARVUS_LOCUS13235200</name>
</gene>
<dbReference type="Proteomes" id="UP001162483">
    <property type="component" value="Unassembled WGS sequence"/>
</dbReference>
<proteinExistence type="predicted"/>
<dbReference type="EMBL" id="CATNWA010017756">
    <property type="protein sequence ID" value="CAI9602931.1"/>
    <property type="molecule type" value="Genomic_DNA"/>
</dbReference>
<organism evidence="2 3">
    <name type="scientific">Staurois parvus</name>
    <dbReference type="NCBI Taxonomy" id="386267"/>
    <lineage>
        <taxon>Eukaryota</taxon>
        <taxon>Metazoa</taxon>
        <taxon>Chordata</taxon>
        <taxon>Craniata</taxon>
        <taxon>Vertebrata</taxon>
        <taxon>Euteleostomi</taxon>
        <taxon>Amphibia</taxon>
        <taxon>Batrachia</taxon>
        <taxon>Anura</taxon>
        <taxon>Neobatrachia</taxon>
        <taxon>Ranoidea</taxon>
        <taxon>Ranidae</taxon>
        <taxon>Staurois</taxon>
    </lineage>
</organism>
<feature type="non-terminal residue" evidence="2">
    <location>
        <position position="97"/>
    </location>
</feature>
<comment type="caution">
    <text evidence="2">The sequence shown here is derived from an EMBL/GenBank/DDBJ whole genome shotgun (WGS) entry which is preliminary data.</text>
</comment>
<reference evidence="2" key="1">
    <citation type="submission" date="2023-05" db="EMBL/GenBank/DDBJ databases">
        <authorList>
            <person name="Stuckert A."/>
        </authorList>
    </citation>
    <scope>NUCLEOTIDE SEQUENCE</scope>
</reference>
<keyword evidence="3" id="KW-1185">Reference proteome</keyword>
<accession>A0ABN9G2G8</accession>
<evidence type="ECO:0000313" key="3">
    <source>
        <dbReference type="Proteomes" id="UP001162483"/>
    </source>
</evidence>
<feature type="region of interest" description="Disordered" evidence="1">
    <location>
        <begin position="55"/>
        <end position="97"/>
    </location>
</feature>
<feature type="compositionally biased region" description="Low complexity" evidence="1">
    <location>
        <begin position="67"/>
        <end position="77"/>
    </location>
</feature>